<evidence type="ECO:0000313" key="2">
    <source>
        <dbReference type="EMBL" id="CAD2181394.1"/>
    </source>
</evidence>
<dbReference type="EMBL" id="CAJEWN010000398">
    <property type="protein sequence ID" value="CAD2181394.1"/>
    <property type="molecule type" value="Genomic_DNA"/>
</dbReference>
<proteinExistence type="predicted"/>
<reference evidence="2 3" key="1">
    <citation type="submission" date="2020-08" db="EMBL/GenBank/DDBJ databases">
        <authorList>
            <person name="Koutsovoulos G."/>
            <person name="Danchin GJ E."/>
        </authorList>
    </citation>
    <scope>NUCLEOTIDE SEQUENCE [LARGE SCALE GENOMIC DNA]</scope>
</reference>
<dbReference type="AlphaFoldDB" id="A0A6V7W323"/>
<feature type="transmembrane region" description="Helical" evidence="1">
    <location>
        <begin position="6"/>
        <end position="22"/>
    </location>
</feature>
<comment type="caution">
    <text evidence="2">The sequence shown here is derived from an EMBL/GenBank/DDBJ whole genome shotgun (WGS) entry which is preliminary data.</text>
</comment>
<evidence type="ECO:0000256" key="1">
    <source>
        <dbReference type="SAM" id="Phobius"/>
    </source>
</evidence>
<evidence type="ECO:0000313" key="3">
    <source>
        <dbReference type="Proteomes" id="UP000580250"/>
    </source>
</evidence>
<accession>A0A6V7W323</accession>
<gene>
    <name evidence="2" type="ORF">MENT_LOCUS33535</name>
</gene>
<organism evidence="2 3">
    <name type="scientific">Meloidogyne enterolobii</name>
    <name type="common">Root-knot nematode worm</name>
    <name type="synonym">Meloidogyne mayaguensis</name>
    <dbReference type="NCBI Taxonomy" id="390850"/>
    <lineage>
        <taxon>Eukaryota</taxon>
        <taxon>Metazoa</taxon>
        <taxon>Ecdysozoa</taxon>
        <taxon>Nematoda</taxon>
        <taxon>Chromadorea</taxon>
        <taxon>Rhabditida</taxon>
        <taxon>Tylenchina</taxon>
        <taxon>Tylenchomorpha</taxon>
        <taxon>Tylenchoidea</taxon>
        <taxon>Meloidogynidae</taxon>
        <taxon>Meloidogyninae</taxon>
        <taxon>Meloidogyne</taxon>
    </lineage>
</organism>
<keyword evidence="1" id="KW-1133">Transmembrane helix</keyword>
<keyword evidence="1" id="KW-0472">Membrane</keyword>
<name>A0A6V7W323_MELEN</name>
<keyword evidence="1" id="KW-0812">Transmembrane</keyword>
<dbReference type="Proteomes" id="UP000580250">
    <property type="component" value="Unassembled WGS sequence"/>
</dbReference>
<protein>
    <submittedName>
        <fullName evidence="2">Uncharacterized protein</fullName>
    </submittedName>
</protein>
<sequence>MKKVYFFYFIYFLISEFVLNLQKQKEQLQQKKLVHRVIYSRNLLG</sequence>